<keyword evidence="1" id="KW-0808">Transferase</keyword>
<dbReference type="InterPro" id="IPR018641">
    <property type="entry name" value="Trfase_1_rSAM/seldom-assoc"/>
</dbReference>
<dbReference type="Gene3D" id="3.90.550.10">
    <property type="entry name" value="Spore Coat Polysaccharide Biosynthesis Protein SpsA, Chain A"/>
    <property type="match status" value="1"/>
</dbReference>
<evidence type="ECO:0000313" key="2">
    <source>
        <dbReference type="Proteomes" id="UP000262802"/>
    </source>
</evidence>
<sequence>MGSPEHLLVFARYPELGKVKTRLAADLGPAVALDAYHQLLAHTRAVAQALPGARTLWLAAEPPAGAAPLWPEWPQRLQPTAPDLGQRMQHAFAEAFAGGAARVVIIGTDCPGLQTSHLQEAFARLHTHDVVLGPAHDGGYYLLGMRQLHPELFGNIAWSTDAVLGETLCIAHRLHLQVAQLPALPDVDTAADWHAWQRQP</sequence>
<accession>A0A3B7QXR4</accession>
<evidence type="ECO:0000313" key="1">
    <source>
        <dbReference type="EMBL" id="AYA36604.1"/>
    </source>
</evidence>
<dbReference type="GO" id="GO:0016740">
    <property type="term" value="F:transferase activity"/>
    <property type="evidence" value="ECO:0007669"/>
    <property type="project" value="UniProtKB-KW"/>
</dbReference>
<dbReference type="PANTHER" id="PTHR36529:SF1">
    <property type="entry name" value="GLYCOSYLTRANSFERASE"/>
    <property type="match status" value="1"/>
</dbReference>
<dbReference type="AlphaFoldDB" id="A0A3B7QXR4"/>
<name>A0A3B7QXR4_9BACT</name>
<dbReference type="RefSeq" id="WP_119444185.1">
    <property type="nucleotide sequence ID" value="NZ_CP032317.1"/>
</dbReference>
<dbReference type="Proteomes" id="UP000262802">
    <property type="component" value="Chromosome"/>
</dbReference>
<dbReference type="KEGG" id="hyh:D3Y59_05750"/>
<dbReference type="OrthoDB" id="9798250at2"/>
<organism evidence="1 2">
    <name type="scientific">Hymenobacter oligotrophus</name>
    <dbReference type="NCBI Taxonomy" id="2319843"/>
    <lineage>
        <taxon>Bacteria</taxon>
        <taxon>Pseudomonadati</taxon>
        <taxon>Bacteroidota</taxon>
        <taxon>Cytophagia</taxon>
        <taxon>Cytophagales</taxon>
        <taxon>Hymenobacteraceae</taxon>
        <taxon>Hymenobacter</taxon>
    </lineage>
</organism>
<keyword evidence="2" id="KW-1185">Reference proteome</keyword>
<dbReference type="Pfam" id="PF09837">
    <property type="entry name" value="DUF2064"/>
    <property type="match status" value="1"/>
</dbReference>
<dbReference type="EMBL" id="CP032317">
    <property type="protein sequence ID" value="AYA36604.1"/>
    <property type="molecule type" value="Genomic_DNA"/>
</dbReference>
<dbReference type="NCBIfam" id="TIGR04282">
    <property type="entry name" value="glyco_like_cofC"/>
    <property type="match status" value="1"/>
</dbReference>
<dbReference type="InterPro" id="IPR029044">
    <property type="entry name" value="Nucleotide-diphossugar_trans"/>
</dbReference>
<dbReference type="PANTHER" id="PTHR36529">
    <property type="entry name" value="SLL1095 PROTEIN"/>
    <property type="match status" value="1"/>
</dbReference>
<dbReference type="SUPFAM" id="SSF53448">
    <property type="entry name" value="Nucleotide-diphospho-sugar transferases"/>
    <property type="match status" value="1"/>
</dbReference>
<proteinExistence type="predicted"/>
<gene>
    <name evidence="1" type="ORF">D3Y59_05750</name>
</gene>
<reference evidence="1 2" key="1">
    <citation type="submission" date="2018-09" db="EMBL/GenBank/DDBJ databases">
        <title>Hymenobacter medium sp. nov., isolated from R2A medium.</title>
        <authorList>
            <person name="Yingchao G."/>
        </authorList>
    </citation>
    <scope>NUCLEOTIDE SEQUENCE [LARGE SCALE GENOMIC DNA]</scope>
    <source>
        <strain evidence="2">sh-6</strain>
    </source>
</reference>
<protein>
    <submittedName>
        <fullName evidence="1">Glycosyltransferase</fullName>
    </submittedName>
</protein>